<evidence type="ECO:0000256" key="1">
    <source>
        <dbReference type="ARBA" id="ARBA00022676"/>
    </source>
</evidence>
<feature type="domain" description="Glycosyltransferase 61 catalytic" evidence="4">
    <location>
        <begin position="135"/>
        <end position="227"/>
    </location>
</feature>
<keyword evidence="2" id="KW-0808">Transferase</keyword>
<dbReference type="Gramene" id="ABP00599">
    <property type="protein sequence ID" value="ABP00599"/>
    <property type="gene ID" value="OSTLU_28422"/>
</dbReference>
<dbReference type="RefSeq" id="XP_001422282.1">
    <property type="nucleotide sequence ID" value="XM_001422245.1"/>
</dbReference>
<dbReference type="eggNOG" id="ENOG502SCH1">
    <property type="taxonomic scope" value="Eukaryota"/>
</dbReference>
<proteinExistence type="predicted"/>
<dbReference type="GO" id="GO:0016763">
    <property type="term" value="F:pentosyltransferase activity"/>
    <property type="evidence" value="ECO:0007669"/>
    <property type="project" value="UniProtKB-ARBA"/>
</dbReference>
<dbReference type="Gramene" id="ABP00667">
    <property type="protein sequence ID" value="ABP00667"/>
    <property type="gene ID" value="OSTLU_28498"/>
</dbReference>
<evidence type="ECO:0000313" key="6">
    <source>
        <dbReference type="EMBL" id="ABP00667.1"/>
    </source>
</evidence>
<evidence type="ECO:0000313" key="7">
    <source>
        <dbReference type="Proteomes" id="UP000001568"/>
    </source>
</evidence>
<keyword evidence="3" id="KW-0325">Glycoprotein</keyword>
<accession>A4SA45</accession>
<evidence type="ECO:0000259" key="4">
    <source>
        <dbReference type="Pfam" id="PF04577"/>
    </source>
</evidence>
<dbReference type="GeneID" id="5006341"/>
<dbReference type="HOGENOM" id="CLU_910271_0_0_1"/>
<reference evidence="5 7" key="1">
    <citation type="journal article" date="2007" name="Proc. Natl. Acad. Sci. U.S.A.">
        <title>The tiny eukaryote Ostreococcus provides genomic insights into the paradox of plankton speciation.</title>
        <authorList>
            <person name="Palenik B."/>
            <person name="Grimwood J."/>
            <person name="Aerts A."/>
            <person name="Rouze P."/>
            <person name="Salamov A."/>
            <person name="Putnam N."/>
            <person name="Dupont C."/>
            <person name="Jorgensen R."/>
            <person name="Derelle E."/>
            <person name="Rombauts S."/>
            <person name="Zhou K."/>
            <person name="Otillar R."/>
            <person name="Merchant S.S."/>
            <person name="Podell S."/>
            <person name="Gaasterland T."/>
            <person name="Napoli C."/>
            <person name="Gendler K."/>
            <person name="Manuell A."/>
            <person name="Tai V."/>
            <person name="Vallon O."/>
            <person name="Piganeau G."/>
            <person name="Jancek S."/>
            <person name="Heijde M."/>
            <person name="Jabbari K."/>
            <person name="Bowler C."/>
            <person name="Lohr M."/>
            <person name="Robbens S."/>
            <person name="Werner G."/>
            <person name="Dubchak I."/>
            <person name="Pazour G.J."/>
            <person name="Ren Q."/>
            <person name="Paulsen I."/>
            <person name="Delwiche C."/>
            <person name="Schmutz J."/>
            <person name="Rokhsar D."/>
            <person name="Van de Peer Y."/>
            <person name="Moreau H."/>
            <person name="Grigoriev I.V."/>
        </authorList>
    </citation>
    <scope>NUCLEOTIDE SEQUENCE [LARGE SCALE GENOMIC DNA]</scope>
    <source>
        <strain evidence="5 7">CCE9901</strain>
    </source>
</reference>
<dbReference type="RefSeq" id="XP_001422350.1">
    <property type="nucleotide sequence ID" value="XM_001422313.1"/>
</dbReference>
<keyword evidence="1" id="KW-0328">Glycosyltransferase</keyword>
<dbReference type="EMBL" id="CP000598">
    <property type="protein sequence ID" value="ABP00667.1"/>
    <property type="molecule type" value="Genomic_DNA"/>
</dbReference>
<dbReference type="Proteomes" id="UP000001568">
    <property type="component" value="Chromosome 18"/>
</dbReference>
<dbReference type="EMBL" id="CP000598">
    <property type="protein sequence ID" value="ABP00599.1"/>
    <property type="molecule type" value="Genomic_DNA"/>
</dbReference>
<dbReference type="GO" id="GO:0005794">
    <property type="term" value="C:Golgi apparatus"/>
    <property type="evidence" value="ECO:0007669"/>
    <property type="project" value="UniProtKB-ARBA"/>
</dbReference>
<dbReference type="KEGG" id="olu:OSTLU_28422"/>
<dbReference type="PANTHER" id="PTHR20961">
    <property type="entry name" value="GLYCOSYLTRANSFERASE"/>
    <property type="match status" value="1"/>
</dbReference>
<name>A4SA45_OSTLU</name>
<dbReference type="InterPro" id="IPR049625">
    <property type="entry name" value="Glyco_transf_61_cat"/>
</dbReference>
<dbReference type="Pfam" id="PF04577">
    <property type="entry name" value="Glyco_transf_61"/>
    <property type="match status" value="1"/>
</dbReference>
<evidence type="ECO:0000256" key="2">
    <source>
        <dbReference type="ARBA" id="ARBA00022679"/>
    </source>
</evidence>
<gene>
    <name evidence="5" type="ORF">OSTLU_28422</name>
    <name evidence="6" type="ORF">OSTLU_28498</name>
</gene>
<evidence type="ECO:0000256" key="3">
    <source>
        <dbReference type="ARBA" id="ARBA00023180"/>
    </source>
</evidence>
<dbReference type="PANTHER" id="PTHR20961:SF124">
    <property type="entry name" value="GLYCOSYLTRANSFERASE"/>
    <property type="match status" value="1"/>
</dbReference>
<dbReference type="KEGG" id="olu:OSTLU_28498"/>
<sequence length="306" mass="34896">MSKFHQLPLRAYVDVKVDPVIFTHALNKNHTSNLFVIAPDDKRGANPFHFAQSAMFFFHSALRTLENSDSSSVVIIFRQRPPAQSWIDSLTQQIFGDVRVVYGDELTSPICARRVVVAGTMIGLLQGPYDAQLFRDRVYGNLKINPKRINRADLRVTLIDRKKRRVTNVGELQEILDERRLWYKTVRLDTLSFKEQVSLMSETDLLISSHGADLTNVIFMQRESAVIELFPSTVWYYELYAKIARNAGLFHTYALGDQTHAVTKTIAECFESACLTELKRDFMIPPERFRTSLDHALSLLGVANAV</sequence>
<dbReference type="OrthoDB" id="529273at2759"/>
<dbReference type="InterPro" id="IPR007657">
    <property type="entry name" value="Glycosyltransferase_61"/>
</dbReference>
<evidence type="ECO:0000313" key="5">
    <source>
        <dbReference type="EMBL" id="ABP00599.1"/>
    </source>
</evidence>
<dbReference type="AlphaFoldDB" id="A4SA45"/>
<protein>
    <recommendedName>
        <fullName evidence="4">Glycosyltransferase 61 catalytic domain-containing protein</fullName>
    </recommendedName>
</protein>
<organism evidence="5 7">
    <name type="scientific">Ostreococcus lucimarinus (strain CCE9901)</name>
    <dbReference type="NCBI Taxonomy" id="436017"/>
    <lineage>
        <taxon>Eukaryota</taxon>
        <taxon>Viridiplantae</taxon>
        <taxon>Chlorophyta</taxon>
        <taxon>Mamiellophyceae</taxon>
        <taxon>Mamiellales</taxon>
        <taxon>Bathycoccaceae</taxon>
        <taxon>Ostreococcus</taxon>
    </lineage>
</organism>
<dbReference type="GeneID" id="5006340"/>
<keyword evidence="7" id="KW-1185">Reference proteome</keyword>